<sequence length="72" mass="8123">MALSKLRTYYQKSVAEDGEDAAHATWHRDMWHRTIQPPLREEESDDSKEEQTSGMEDSDSDNNSCSLSSSGS</sequence>
<evidence type="ECO:0000313" key="2">
    <source>
        <dbReference type="EMBL" id="KYO35467.1"/>
    </source>
</evidence>
<feature type="region of interest" description="Disordered" evidence="1">
    <location>
        <begin position="13"/>
        <end position="72"/>
    </location>
</feature>
<reference evidence="2 3" key="1">
    <citation type="journal article" date="2012" name="Genome Biol.">
        <title>Sequencing three crocodilian genomes to illuminate the evolution of archosaurs and amniotes.</title>
        <authorList>
            <person name="St John J.A."/>
            <person name="Braun E.L."/>
            <person name="Isberg S.R."/>
            <person name="Miles L.G."/>
            <person name="Chong A.Y."/>
            <person name="Gongora J."/>
            <person name="Dalzell P."/>
            <person name="Moran C."/>
            <person name="Bed'hom B."/>
            <person name="Abzhanov A."/>
            <person name="Burgess S.C."/>
            <person name="Cooksey A.M."/>
            <person name="Castoe T.A."/>
            <person name="Crawford N.G."/>
            <person name="Densmore L.D."/>
            <person name="Drew J.C."/>
            <person name="Edwards S.V."/>
            <person name="Faircloth B.C."/>
            <person name="Fujita M.K."/>
            <person name="Greenwold M.J."/>
            <person name="Hoffmann F.G."/>
            <person name="Howard J.M."/>
            <person name="Iguchi T."/>
            <person name="Janes D.E."/>
            <person name="Khan S.Y."/>
            <person name="Kohno S."/>
            <person name="de Koning A.J."/>
            <person name="Lance S.L."/>
            <person name="McCarthy F.M."/>
            <person name="McCormack J.E."/>
            <person name="Merchant M.E."/>
            <person name="Peterson D.G."/>
            <person name="Pollock D.D."/>
            <person name="Pourmand N."/>
            <person name="Raney B.J."/>
            <person name="Roessler K.A."/>
            <person name="Sanford J.R."/>
            <person name="Sawyer R.H."/>
            <person name="Schmidt C.J."/>
            <person name="Triplett E.W."/>
            <person name="Tuberville T.D."/>
            <person name="Venegas-Anaya M."/>
            <person name="Howard J.T."/>
            <person name="Jarvis E.D."/>
            <person name="Guillette L.J.Jr."/>
            <person name="Glenn T.C."/>
            <person name="Green R.E."/>
            <person name="Ray D.A."/>
        </authorList>
    </citation>
    <scope>NUCLEOTIDE SEQUENCE [LARGE SCALE GENOMIC DNA]</scope>
    <source>
        <strain evidence="2">KSC_2009_1</strain>
    </source>
</reference>
<gene>
    <name evidence="2" type="ORF">Y1Q_0008035</name>
</gene>
<evidence type="ECO:0000313" key="3">
    <source>
        <dbReference type="Proteomes" id="UP000050525"/>
    </source>
</evidence>
<evidence type="ECO:0000256" key="1">
    <source>
        <dbReference type="SAM" id="MobiDB-lite"/>
    </source>
</evidence>
<comment type="caution">
    <text evidence="2">The sequence shown here is derived from an EMBL/GenBank/DDBJ whole genome shotgun (WGS) entry which is preliminary data.</text>
</comment>
<dbReference type="AlphaFoldDB" id="A0A151NFA2"/>
<dbReference type="Proteomes" id="UP000050525">
    <property type="component" value="Unassembled WGS sequence"/>
</dbReference>
<dbReference type="EMBL" id="AKHW03003201">
    <property type="protein sequence ID" value="KYO35467.1"/>
    <property type="molecule type" value="Genomic_DNA"/>
</dbReference>
<name>A0A151NFA2_ALLMI</name>
<protein>
    <submittedName>
        <fullName evidence="2">Uncharacterized protein</fullName>
    </submittedName>
</protein>
<keyword evidence="3" id="KW-1185">Reference proteome</keyword>
<accession>A0A151NFA2</accession>
<feature type="compositionally biased region" description="Low complexity" evidence="1">
    <location>
        <begin position="61"/>
        <end position="72"/>
    </location>
</feature>
<feature type="compositionally biased region" description="Basic and acidic residues" evidence="1">
    <location>
        <begin position="20"/>
        <end position="32"/>
    </location>
</feature>
<organism evidence="2 3">
    <name type="scientific">Alligator mississippiensis</name>
    <name type="common">American alligator</name>
    <dbReference type="NCBI Taxonomy" id="8496"/>
    <lineage>
        <taxon>Eukaryota</taxon>
        <taxon>Metazoa</taxon>
        <taxon>Chordata</taxon>
        <taxon>Craniata</taxon>
        <taxon>Vertebrata</taxon>
        <taxon>Euteleostomi</taxon>
        <taxon>Archelosauria</taxon>
        <taxon>Archosauria</taxon>
        <taxon>Crocodylia</taxon>
        <taxon>Alligatoridae</taxon>
        <taxon>Alligatorinae</taxon>
        <taxon>Alligator</taxon>
    </lineage>
</organism>
<proteinExistence type="predicted"/>